<dbReference type="EMBL" id="CAADEY010000021">
    <property type="protein sequence ID" value="VFJ48333.1"/>
    <property type="molecule type" value="Genomic_DNA"/>
</dbReference>
<dbReference type="Pfam" id="PF10387">
    <property type="entry name" value="DUF2442"/>
    <property type="match status" value="1"/>
</dbReference>
<evidence type="ECO:0000256" key="1">
    <source>
        <dbReference type="SAM" id="MobiDB-lite"/>
    </source>
</evidence>
<feature type="region of interest" description="Disordered" evidence="1">
    <location>
        <begin position="82"/>
        <end position="105"/>
    </location>
</feature>
<organism evidence="2">
    <name type="scientific">Candidatus Kentrum sp. DK</name>
    <dbReference type="NCBI Taxonomy" id="2126562"/>
    <lineage>
        <taxon>Bacteria</taxon>
        <taxon>Pseudomonadati</taxon>
        <taxon>Pseudomonadota</taxon>
        <taxon>Gammaproteobacteria</taxon>
        <taxon>Candidatus Kentrum</taxon>
    </lineage>
</organism>
<sequence length="105" mass="11772">MSIAITNPEPRLKAFRVTEGEIIASLTDGRTISVPLVWSWRLSEASPEQRNRFEILGDGEGIHWPELDEDISVAGMLSGIPASPRFGPERPGRRQRRCQESVRFG</sequence>
<dbReference type="InterPro" id="IPR018841">
    <property type="entry name" value="DUF2442"/>
</dbReference>
<evidence type="ECO:0008006" key="3">
    <source>
        <dbReference type="Google" id="ProtNLM"/>
    </source>
</evidence>
<gene>
    <name evidence="2" type="ORF">BECKDK2373C_GA0170839_102129</name>
</gene>
<feature type="compositionally biased region" description="Basic and acidic residues" evidence="1">
    <location>
        <begin position="87"/>
        <end position="105"/>
    </location>
</feature>
<evidence type="ECO:0000313" key="2">
    <source>
        <dbReference type="EMBL" id="VFJ48333.1"/>
    </source>
</evidence>
<dbReference type="AlphaFoldDB" id="A0A450S8W3"/>
<accession>A0A450S8W3</accession>
<reference evidence="2" key="1">
    <citation type="submission" date="2019-02" db="EMBL/GenBank/DDBJ databases">
        <authorList>
            <person name="Gruber-Vodicka R. H."/>
            <person name="Seah K. B. B."/>
        </authorList>
    </citation>
    <scope>NUCLEOTIDE SEQUENCE</scope>
    <source>
        <strain evidence="2">BECK_DK161</strain>
    </source>
</reference>
<name>A0A450S8W3_9GAMM</name>
<proteinExistence type="predicted"/>
<protein>
    <recommendedName>
        <fullName evidence="3">DUF2442 domain-containing protein</fullName>
    </recommendedName>
</protein>
<dbReference type="Gene3D" id="3.30.2020.40">
    <property type="entry name" value="Uncharacterised protein PF10387, DUF2442"/>
    <property type="match status" value="1"/>
</dbReference>